<proteinExistence type="predicted"/>
<dbReference type="EMBL" id="LT854266">
    <property type="protein sequence ID" value="SMR62297.1"/>
    <property type="molecule type" value="Genomic_DNA"/>
</dbReference>
<keyword evidence="1" id="KW-0175">Coiled coil</keyword>
<dbReference type="AlphaFoldDB" id="A0A2H1H902"/>
<feature type="compositionally biased region" description="Basic and acidic residues" evidence="2">
    <location>
        <begin position="26"/>
        <end position="49"/>
    </location>
</feature>
<feature type="compositionally biased region" description="Basic and acidic residues" evidence="2">
    <location>
        <begin position="282"/>
        <end position="295"/>
    </location>
</feature>
<evidence type="ECO:0000256" key="2">
    <source>
        <dbReference type="SAM" id="MobiDB-lite"/>
    </source>
</evidence>
<accession>A0A2H1H902</accession>
<evidence type="ECO:0000256" key="1">
    <source>
        <dbReference type="SAM" id="Coils"/>
    </source>
</evidence>
<feature type="region of interest" description="Disordered" evidence="2">
    <location>
        <begin position="205"/>
        <end position="228"/>
    </location>
</feature>
<feature type="compositionally biased region" description="Basic and acidic residues" evidence="2">
    <location>
        <begin position="365"/>
        <end position="379"/>
    </location>
</feature>
<feature type="coiled-coil region" evidence="1">
    <location>
        <begin position="779"/>
        <end position="806"/>
    </location>
</feature>
<feature type="region of interest" description="Disordered" evidence="2">
    <location>
        <begin position="241"/>
        <end position="406"/>
    </location>
</feature>
<organism evidence="3 4">
    <name type="scientific">Zymoseptoria tritici ST99CH_1E4</name>
    <dbReference type="NCBI Taxonomy" id="1276532"/>
    <lineage>
        <taxon>Eukaryota</taxon>
        <taxon>Fungi</taxon>
        <taxon>Dikarya</taxon>
        <taxon>Ascomycota</taxon>
        <taxon>Pezizomycotina</taxon>
        <taxon>Dothideomycetes</taxon>
        <taxon>Dothideomycetidae</taxon>
        <taxon>Mycosphaerellales</taxon>
        <taxon>Mycosphaerellaceae</taxon>
        <taxon>Zymoseptoria</taxon>
    </lineage>
</organism>
<protein>
    <submittedName>
        <fullName evidence="3">Uncharacterized protein</fullName>
    </submittedName>
</protein>
<feature type="region of interest" description="Disordered" evidence="2">
    <location>
        <begin position="1"/>
        <end position="92"/>
    </location>
</feature>
<dbReference type="Proteomes" id="UP000245764">
    <property type="component" value="Chromosome 14"/>
</dbReference>
<feature type="compositionally biased region" description="Acidic residues" evidence="2">
    <location>
        <begin position="260"/>
        <end position="281"/>
    </location>
</feature>
<reference evidence="4" key="1">
    <citation type="submission" date="2017-05" db="EMBL/GenBank/DDBJ databases">
        <authorList>
            <person name="Song R."/>
            <person name="Chenine A.L."/>
            <person name="Ruprecht R.M."/>
        </authorList>
    </citation>
    <scope>NUCLEOTIDE SEQUENCE [LARGE SCALE GENOMIC DNA]</scope>
</reference>
<name>A0A2H1H902_ZYMTR</name>
<evidence type="ECO:0000313" key="3">
    <source>
        <dbReference type="EMBL" id="SMR62297.1"/>
    </source>
</evidence>
<sequence>MARLYGHHASPACDRINGGIAKNPKPRTEGETAKDPKPRTEGENAKDPTPRPVQLRRLLDNDTSDVTEMEAANATDGEADETLVRARSNAGSSSKEPLEVLRAWWWEDVKKVDTLDIYWPSSTVIGELSDEDAQELETRADARLKANWRRALKYLAKAMRWKRYPTLQMYVLFGKEMCGSRKFMDGVRKLVKLAGSRRKALRALKDAQRLRRSGQVSHQKVSSSSEWSAYDTDVAETALQKKADQGRDRDGPHSNSQEDKESDTEENDSQAGEDEDGDEIRDEDRGEGDGLDGVKKSHRAGLQQPVQSKNRSQLLAGQHSEPTRLSRSKSPSAYRKRRLDRESHSQDDDFHASSAGSQDDVPDDVPERSPEVGRGHNGDSYDDAPSETSYSDSPVMPMDDDSRLSECARDSIWTETVRRDAGRDFTISQSSARASLPPIGTPRIAAAKPHHPIAHSDMHNMHKRLKRELPPEASDDEGLTKRRHMLRILGRSETLTPSIDDPQHEDVLENWLRAVCGGGGSEEDGLQITHRRVDDTDPLPQGDRTCVLYTDEGGKSVACAYIENRSGMPACKIYVADKTAIDVDAIKRHLRREHEDCDEIQELDFTLAATDSTYYPLVVVATCVCLNLPLPPPNGVIAHPPIWSHAMTTLLSGSNAKEDRTDTGAALATVDNLLFSSTTLISKIPEPTKTKQSTRLSLMGMGGLSQSHRQRASCCDALETWTTLATGLLADATLIGFLVSVALDRLGCPKDRPEDDVNIQQAIISCEASLAAQRKLTSTDYTRTEIAKLEKQLEDFRRNRAEPQNDRLELVQQHMRYLAGFIATRRTEYEMDRRLLVESA</sequence>
<evidence type="ECO:0000313" key="4">
    <source>
        <dbReference type="Proteomes" id="UP000245764"/>
    </source>
</evidence>
<feature type="compositionally biased region" description="Polar residues" evidence="2">
    <location>
        <begin position="304"/>
        <end position="315"/>
    </location>
</feature>
<feature type="compositionally biased region" description="Basic and acidic residues" evidence="2">
    <location>
        <begin position="241"/>
        <end position="259"/>
    </location>
</feature>
<gene>
    <name evidence="3" type="ORF">ZT1E4_G11610</name>
</gene>
<feature type="compositionally biased region" description="Basic and acidic residues" evidence="2">
    <location>
        <begin position="339"/>
        <end position="351"/>
    </location>
</feature>
<feature type="compositionally biased region" description="Polar residues" evidence="2">
    <location>
        <begin position="214"/>
        <end position="227"/>
    </location>
</feature>